<feature type="region of interest" description="Disordered" evidence="1">
    <location>
        <begin position="45"/>
        <end position="77"/>
    </location>
</feature>
<organism evidence="2 3">
    <name type="scientific">Corynebacterium freneyi DNF00450</name>
    <dbReference type="NCBI Taxonomy" id="1287475"/>
    <lineage>
        <taxon>Bacteria</taxon>
        <taxon>Bacillati</taxon>
        <taxon>Actinomycetota</taxon>
        <taxon>Actinomycetes</taxon>
        <taxon>Mycobacteriales</taxon>
        <taxon>Corynebacteriaceae</taxon>
        <taxon>Corynebacterium</taxon>
    </lineage>
</organism>
<accession>A0A095XZU0</accession>
<dbReference type="EMBL" id="JRNE01000079">
    <property type="protein sequence ID" value="KGF15281.1"/>
    <property type="molecule type" value="Genomic_DNA"/>
</dbReference>
<proteinExistence type="predicted"/>
<gene>
    <name evidence="2" type="ORF">HMPREF1650_11270</name>
</gene>
<comment type="caution">
    <text evidence="2">The sequence shown here is derived from an EMBL/GenBank/DDBJ whole genome shotgun (WGS) entry which is preliminary data.</text>
</comment>
<sequence>MVNTISNPDLRTNVRHINAGRRRVRALTASAATALALTAGAIAPTAGAEPADPAPAPAQTQHETGPAAESTGDQSDQARLDAAIDAAQQEGRISADQDWVADGYYPIARADDRAVAAQVITVAGATGSSPQAVLLYGPDDGAYLGTAAVPEGYEADPSFGPDAGQVESVTATDADSITVRWKDRDGVLDDVTYQYVDGEFTVV</sequence>
<evidence type="ECO:0000313" key="3">
    <source>
        <dbReference type="Proteomes" id="UP000029548"/>
    </source>
</evidence>
<reference evidence="2 3" key="1">
    <citation type="submission" date="2014-07" db="EMBL/GenBank/DDBJ databases">
        <authorList>
            <person name="McCorrison J."/>
            <person name="Sanka R."/>
            <person name="Torralba M."/>
            <person name="Gillis M."/>
            <person name="Haft D.H."/>
            <person name="Methe B."/>
            <person name="Sutton G."/>
            <person name="Nelson K.E."/>
        </authorList>
    </citation>
    <scope>NUCLEOTIDE SEQUENCE [LARGE SCALE GENOMIC DNA]</scope>
    <source>
        <strain evidence="2 3">DNF00450</strain>
    </source>
</reference>
<dbReference type="RefSeq" id="WP_035123340.1">
    <property type="nucleotide sequence ID" value="NZ_JRNE01000079.1"/>
</dbReference>
<dbReference type="Proteomes" id="UP000029548">
    <property type="component" value="Unassembled WGS sequence"/>
</dbReference>
<protein>
    <submittedName>
        <fullName evidence="2">Uncharacterized protein</fullName>
    </submittedName>
</protein>
<evidence type="ECO:0000313" key="2">
    <source>
        <dbReference type="EMBL" id="KGF15281.1"/>
    </source>
</evidence>
<evidence type="ECO:0000256" key="1">
    <source>
        <dbReference type="SAM" id="MobiDB-lite"/>
    </source>
</evidence>
<dbReference type="InterPro" id="IPR006311">
    <property type="entry name" value="TAT_signal"/>
</dbReference>
<name>A0A095XZU0_9CORY</name>
<dbReference type="AlphaFoldDB" id="A0A095XZU0"/>
<dbReference type="PROSITE" id="PS51318">
    <property type="entry name" value="TAT"/>
    <property type="match status" value="1"/>
</dbReference>